<dbReference type="SMART" id="SM00248">
    <property type="entry name" value="ANK"/>
    <property type="match status" value="5"/>
</dbReference>
<evidence type="ECO:0000256" key="2">
    <source>
        <dbReference type="ARBA" id="ARBA00023043"/>
    </source>
</evidence>
<dbReference type="PANTHER" id="PTHR24203:SF45">
    <property type="entry name" value="ANKYRIN REPEAT DOMAIN 6"/>
    <property type="match status" value="1"/>
</dbReference>
<comment type="caution">
    <text evidence="4">The sequence shown here is derived from an EMBL/GenBank/DDBJ whole genome shotgun (WGS) entry which is preliminary data.</text>
</comment>
<evidence type="ECO:0000256" key="1">
    <source>
        <dbReference type="ARBA" id="ARBA00022737"/>
    </source>
</evidence>
<dbReference type="AlphaFoldDB" id="A0AAW1RMT3"/>
<dbReference type="InterPro" id="IPR002110">
    <property type="entry name" value="Ankyrin_rpt"/>
</dbReference>
<protein>
    <submittedName>
        <fullName evidence="4">Uncharacterized protein</fullName>
    </submittedName>
</protein>
<name>A0AAW1RMT3_9CHLO</name>
<evidence type="ECO:0000313" key="4">
    <source>
        <dbReference type="EMBL" id="KAK9834572.1"/>
    </source>
</evidence>
<keyword evidence="2 3" id="KW-0040">ANK repeat</keyword>
<reference evidence="4 5" key="1">
    <citation type="journal article" date="2024" name="Nat. Commun.">
        <title>Phylogenomics reveals the evolutionary origins of lichenization in chlorophyte algae.</title>
        <authorList>
            <person name="Puginier C."/>
            <person name="Libourel C."/>
            <person name="Otte J."/>
            <person name="Skaloud P."/>
            <person name="Haon M."/>
            <person name="Grisel S."/>
            <person name="Petersen M."/>
            <person name="Berrin J.G."/>
            <person name="Delaux P.M."/>
            <person name="Dal Grande F."/>
            <person name="Keller J."/>
        </authorList>
    </citation>
    <scope>NUCLEOTIDE SEQUENCE [LARGE SCALE GENOMIC DNA]</scope>
    <source>
        <strain evidence="4 5">SAG 2145</strain>
    </source>
</reference>
<proteinExistence type="predicted"/>
<dbReference type="PANTHER" id="PTHR24203">
    <property type="entry name" value="ANKYRIN REPEAT FAMILY PROTEIN"/>
    <property type="match status" value="1"/>
</dbReference>
<evidence type="ECO:0000313" key="5">
    <source>
        <dbReference type="Proteomes" id="UP001438707"/>
    </source>
</evidence>
<dbReference type="SUPFAM" id="SSF48403">
    <property type="entry name" value="Ankyrin repeat"/>
    <property type="match status" value="1"/>
</dbReference>
<organism evidence="4 5">
    <name type="scientific">Apatococcus lobatus</name>
    <dbReference type="NCBI Taxonomy" id="904363"/>
    <lineage>
        <taxon>Eukaryota</taxon>
        <taxon>Viridiplantae</taxon>
        <taxon>Chlorophyta</taxon>
        <taxon>core chlorophytes</taxon>
        <taxon>Trebouxiophyceae</taxon>
        <taxon>Chlorellales</taxon>
        <taxon>Chlorellaceae</taxon>
        <taxon>Apatococcus</taxon>
    </lineage>
</organism>
<keyword evidence="5" id="KW-1185">Reference proteome</keyword>
<gene>
    <name evidence="4" type="ORF">WJX74_005006</name>
</gene>
<dbReference type="Proteomes" id="UP001438707">
    <property type="component" value="Unassembled WGS sequence"/>
</dbReference>
<evidence type="ECO:0000256" key="3">
    <source>
        <dbReference type="PROSITE-ProRule" id="PRU00023"/>
    </source>
</evidence>
<sequence>MGSTTSCLPYSSGGERLLTFAAIGNIEEFSKMLQARPELVSYCGIWSCNSCLHYAAAAGNLTLLQTAAAAMRSRPDAFGTATTQRCVFGSSSSIVDQPNCQGQTPLKLACMSGCPRCVRFLLDMGADMFQRGGTEHWNAMHHAAASGKIQALNILLDSTAIMQNIGGPRAAVHEFLHCHHGSHSRHIDSPSSNGMTPLHLAMMAGSQSCAQALLRAGASMYVRSSAPIMSNAGILPAGSTPLHIAAQHGDTANIHRLLQAQQAFVEMRERSQIIRRLTGSRYTIDARAIANCCNQLPYHTVPSYCAPEILRALNPEVPSAQAFGIADELIQVAGDARRQQLLKWLEDLEHPGEHKANACGGTAVFWEPHPEQPPALTSQGDGISDGPCVDTYGRASDPGLYEDGAAATIGNGIQHSQCAASRAQLLSCGVHVTDHGGPAVYSDPLAKCQDTCSICFAAANQIIAAFNVL</sequence>
<feature type="repeat" description="ANK" evidence="3">
    <location>
        <begin position="101"/>
        <end position="133"/>
    </location>
</feature>
<dbReference type="InterPro" id="IPR036770">
    <property type="entry name" value="Ankyrin_rpt-contain_sf"/>
</dbReference>
<dbReference type="EMBL" id="JALJOS010000009">
    <property type="protein sequence ID" value="KAK9834572.1"/>
    <property type="molecule type" value="Genomic_DNA"/>
</dbReference>
<dbReference type="Gene3D" id="1.25.40.20">
    <property type="entry name" value="Ankyrin repeat-containing domain"/>
    <property type="match status" value="2"/>
</dbReference>
<dbReference type="PROSITE" id="PS50297">
    <property type="entry name" value="ANK_REP_REGION"/>
    <property type="match status" value="3"/>
</dbReference>
<dbReference type="PROSITE" id="PS50088">
    <property type="entry name" value="ANK_REPEAT"/>
    <property type="match status" value="3"/>
</dbReference>
<keyword evidence="1" id="KW-0677">Repeat</keyword>
<accession>A0AAW1RMT3</accession>
<feature type="repeat" description="ANK" evidence="3">
    <location>
        <begin position="193"/>
        <end position="225"/>
    </location>
</feature>
<dbReference type="Pfam" id="PF12796">
    <property type="entry name" value="Ank_2"/>
    <property type="match status" value="2"/>
</dbReference>
<feature type="repeat" description="ANK" evidence="3">
    <location>
        <begin position="237"/>
        <end position="270"/>
    </location>
</feature>